<evidence type="ECO:0000313" key="2">
    <source>
        <dbReference type="Proteomes" id="UP000555407"/>
    </source>
</evidence>
<dbReference type="InterPro" id="IPR036388">
    <property type="entry name" value="WH-like_DNA-bd_sf"/>
</dbReference>
<dbReference type="Gene3D" id="1.10.10.10">
    <property type="entry name" value="Winged helix-like DNA-binding domain superfamily/Winged helix DNA-binding domain"/>
    <property type="match status" value="1"/>
</dbReference>
<keyword evidence="2" id="KW-1185">Reference proteome</keyword>
<keyword evidence="1" id="KW-0804">Transcription</keyword>
<dbReference type="GO" id="GO:0000428">
    <property type="term" value="C:DNA-directed RNA polymerase complex"/>
    <property type="evidence" value="ECO:0007669"/>
    <property type="project" value="UniProtKB-KW"/>
</dbReference>
<dbReference type="InterPro" id="IPR013324">
    <property type="entry name" value="RNA_pol_sigma_r3/r4-like"/>
</dbReference>
<comment type="caution">
    <text evidence="1">The sequence shown here is derived from an EMBL/GenBank/DDBJ whole genome shotgun (WGS) entry which is preliminary data.</text>
</comment>
<name>A0A7X5VHG2_9ACTN</name>
<reference evidence="1 2" key="1">
    <citation type="submission" date="2020-03" db="EMBL/GenBank/DDBJ databases">
        <title>Sequencing the genomes of 1000 actinobacteria strains.</title>
        <authorList>
            <person name="Klenk H.-P."/>
        </authorList>
    </citation>
    <scope>NUCLEOTIDE SEQUENCE [LARGE SCALE GENOMIC DNA]</scope>
    <source>
        <strain evidence="1 2">DSM 45490</strain>
    </source>
</reference>
<sequence>MDSGRAELLTAQLPHLYALASALDADAADDLVQETVASALADPATDTSGPGLAAALERLAAMPLPDVQSPVAPVPGMDPDADAAEVFYPDFYTDGPDAGAWVNPPVAWGEARVLSPDDALVTVETYSAVAAALTKLDPVDVGLLSLVDIESAPLSRAVIELGLSPDEARERLARARFAVRAALDRELRR</sequence>
<keyword evidence="1" id="KW-0240">DNA-directed RNA polymerase</keyword>
<organism evidence="1 2">
    <name type="scientific">Kribbella shirazensis</name>
    <dbReference type="NCBI Taxonomy" id="1105143"/>
    <lineage>
        <taxon>Bacteria</taxon>
        <taxon>Bacillati</taxon>
        <taxon>Actinomycetota</taxon>
        <taxon>Actinomycetes</taxon>
        <taxon>Propionibacteriales</taxon>
        <taxon>Kribbellaceae</taxon>
        <taxon>Kribbella</taxon>
    </lineage>
</organism>
<evidence type="ECO:0000313" key="1">
    <source>
        <dbReference type="EMBL" id="NIK61365.1"/>
    </source>
</evidence>
<gene>
    <name evidence="1" type="ORF">BJY22_007082</name>
</gene>
<accession>A0A7X5VHG2</accession>
<protein>
    <submittedName>
        <fullName evidence="1">DNA-directed RNA polymerase specialized sigma24 family protein</fullName>
    </submittedName>
</protein>
<dbReference type="Proteomes" id="UP000555407">
    <property type="component" value="Unassembled WGS sequence"/>
</dbReference>
<dbReference type="SUPFAM" id="SSF88659">
    <property type="entry name" value="Sigma3 and sigma4 domains of RNA polymerase sigma factors"/>
    <property type="match status" value="1"/>
</dbReference>
<proteinExistence type="predicted"/>
<dbReference type="EMBL" id="JAASRO010000001">
    <property type="protein sequence ID" value="NIK61365.1"/>
    <property type="molecule type" value="Genomic_DNA"/>
</dbReference>
<dbReference type="RefSeq" id="WP_167215828.1">
    <property type="nucleotide sequence ID" value="NZ_JAASRO010000001.1"/>
</dbReference>
<dbReference type="AlphaFoldDB" id="A0A7X5VHG2"/>